<gene>
    <name evidence="1" type="ORF">HMPREF1056_01198</name>
</gene>
<organism evidence="1 2">
    <name type="scientific">Bacteroides fragilis CL07T12C05</name>
    <dbReference type="NCBI Taxonomy" id="997883"/>
    <lineage>
        <taxon>Bacteria</taxon>
        <taxon>Pseudomonadati</taxon>
        <taxon>Bacteroidota</taxon>
        <taxon>Bacteroidia</taxon>
        <taxon>Bacteroidales</taxon>
        <taxon>Bacteroidaceae</taxon>
        <taxon>Bacteroides</taxon>
    </lineage>
</organism>
<proteinExistence type="predicted"/>
<dbReference type="EMBL" id="AGXN01000005">
    <property type="protein sequence ID" value="EIY99897.1"/>
    <property type="molecule type" value="Genomic_DNA"/>
</dbReference>
<evidence type="ECO:0000313" key="1">
    <source>
        <dbReference type="EMBL" id="EIY99897.1"/>
    </source>
</evidence>
<evidence type="ECO:0000313" key="2">
    <source>
        <dbReference type="Proteomes" id="UP000003879"/>
    </source>
</evidence>
<protein>
    <submittedName>
        <fullName evidence="1">Uncharacterized protein</fullName>
    </submittedName>
</protein>
<reference evidence="1 2" key="1">
    <citation type="submission" date="2012-02" db="EMBL/GenBank/DDBJ databases">
        <title>The Genome Sequence of Bacteroides fragilis CL07T12C05.</title>
        <authorList>
            <consortium name="The Broad Institute Genome Sequencing Platform"/>
            <person name="Earl A."/>
            <person name="Ward D."/>
            <person name="Feldgarden M."/>
            <person name="Gevers D."/>
            <person name="Zitomersky N.L."/>
            <person name="Coyne M.J."/>
            <person name="Comstock L.E."/>
            <person name="Young S.K."/>
            <person name="Zeng Q."/>
            <person name="Gargeya S."/>
            <person name="Fitzgerald M."/>
            <person name="Haas B."/>
            <person name="Abouelleil A."/>
            <person name="Alvarado L."/>
            <person name="Arachchi H.M."/>
            <person name="Berlin A."/>
            <person name="Chapman S.B."/>
            <person name="Gearin G."/>
            <person name="Goldberg J."/>
            <person name="Griggs A."/>
            <person name="Gujja S."/>
            <person name="Hansen M."/>
            <person name="Heiman D."/>
            <person name="Howarth C."/>
            <person name="Larimer J."/>
            <person name="Lui A."/>
            <person name="MacDonald P.J.P."/>
            <person name="McCowen C."/>
            <person name="Montmayeur A."/>
            <person name="Murphy C."/>
            <person name="Neiman D."/>
            <person name="Pearson M."/>
            <person name="Priest M."/>
            <person name="Roberts A."/>
            <person name="Saif S."/>
            <person name="Shea T."/>
            <person name="Sisk P."/>
            <person name="Stolte C."/>
            <person name="Sykes S."/>
            <person name="Wortman J."/>
            <person name="Nusbaum C."/>
            <person name="Birren B."/>
        </authorList>
    </citation>
    <scope>NUCLEOTIDE SEQUENCE [LARGE SCALE GENOMIC DNA]</scope>
    <source>
        <strain evidence="1 2">CL07T12C05</strain>
    </source>
</reference>
<dbReference type="Proteomes" id="UP000003879">
    <property type="component" value="Unassembled WGS sequence"/>
</dbReference>
<dbReference type="AlphaFoldDB" id="A0A0E2AVB6"/>
<sequence length="55" mass="6425">MEFMPVKVNKAIRSEKKHFFFDFKYLKSRSLPVKHAKKYRSPIAGLIKIPTFAPG</sequence>
<accession>A0A0E2AVB6</accession>
<dbReference type="HOGENOM" id="CLU_3022318_0_0_10"/>
<name>A0A0E2AVB6_BACFG</name>
<comment type="caution">
    <text evidence="1">The sequence shown here is derived from an EMBL/GenBank/DDBJ whole genome shotgun (WGS) entry which is preliminary data.</text>
</comment>